<dbReference type="EMBL" id="KB008049">
    <property type="protein sequence ID" value="ELR14591.1"/>
    <property type="molecule type" value="Genomic_DNA"/>
</dbReference>
<dbReference type="KEGG" id="acan:ACA1_271260"/>
<reference evidence="2 3" key="1">
    <citation type="journal article" date="2013" name="Genome Biol.">
        <title>Genome of Acanthamoeba castellanii highlights extensive lateral gene transfer and early evolution of tyrosine kinase signaling.</title>
        <authorList>
            <person name="Clarke M."/>
            <person name="Lohan A.J."/>
            <person name="Liu B."/>
            <person name="Lagkouvardos I."/>
            <person name="Roy S."/>
            <person name="Zafar N."/>
            <person name="Bertelli C."/>
            <person name="Schilde C."/>
            <person name="Kianianmomeni A."/>
            <person name="Burglin T.R."/>
            <person name="Frech C."/>
            <person name="Turcotte B."/>
            <person name="Kopec K.O."/>
            <person name="Synnott J.M."/>
            <person name="Choo C."/>
            <person name="Paponov I."/>
            <person name="Finkler A."/>
            <person name="Soon Heng Tan C."/>
            <person name="Hutchins A.P."/>
            <person name="Weinmeier T."/>
            <person name="Rattei T."/>
            <person name="Chu J.S."/>
            <person name="Gimenez G."/>
            <person name="Irimia M."/>
            <person name="Rigden D.J."/>
            <person name="Fitzpatrick D.A."/>
            <person name="Lorenzo-Morales J."/>
            <person name="Bateman A."/>
            <person name="Chiu C.H."/>
            <person name="Tang P."/>
            <person name="Hegemann P."/>
            <person name="Fromm H."/>
            <person name="Raoult D."/>
            <person name="Greub G."/>
            <person name="Miranda-Saavedra D."/>
            <person name="Chen N."/>
            <person name="Nash P."/>
            <person name="Ginger M.L."/>
            <person name="Horn M."/>
            <person name="Schaap P."/>
            <person name="Caler L."/>
            <person name="Loftus B."/>
        </authorList>
    </citation>
    <scope>NUCLEOTIDE SEQUENCE [LARGE SCALE GENOMIC DNA]</scope>
    <source>
        <strain evidence="2 3">Neff</strain>
    </source>
</reference>
<name>L8GR53_ACACF</name>
<proteinExistence type="predicted"/>
<keyword evidence="3" id="KW-1185">Reference proteome</keyword>
<feature type="compositionally biased region" description="Acidic residues" evidence="1">
    <location>
        <begin position="67"/>
        <end position="81"/>
    </location>
</feature>
<feature type="region of interest" description="Disordered" evidence="1">
    <location>
        <begin position="56"/>
        <end position="135"/>
    </location>
</feature>
<organism evidence="2 3">
    <name type="scientific">Acanthamoeba castellanii (strain ATCC 30010 / Neff)</name>
    <dbReference type="NCBI Taxonomy" id="1257118"/>
    <lineage>
        <taxon>Eukaryota</taxon>
        <taxon>Amoebozoa</taxon>
        <taxon>Discosea</taxon>
        <taxon>Longamoebia</taxon>
        <taxon>Centramoebida</taxon>
        <taxon>Acanthamoebidae</taxon>
        <taxon>Acanthamoeba</taxon>
    </lineage>
</organism>
<dbReference type="GeneID" id="14915196"/>
<evidence type="ECO:0000256" key="1">
    <source>
        <dbReference type="SAM" id="MobiDB-lite"/>
    </source>
</evidence>
<dbReference type="AlphaFoldDB" id="L8GR53"/>
<evidence type="ECO:0000313" key="2">
    <source>
        <dbReference type="EMBL" id="ELR14591.1"/>
    </source>
</evidence>
<protein>
    <submittedName>
        <fullName evidence="2">Uncharacterized protein</fullName>
    </submittedName>
</protein>
<accession>L8GR53</accession>
<evidence type="ECO:0000313" key="3">
    <source>
        <dbReference type="Proteomes" id="UP000011083"/>
    </source>
</evidence>
<dbReference type="Proteomes" id="UP000011083">
    <property type="component" value="Unassembled WGS sequence"/>
</dbReference>
<dbReference type="VEuPathDB" id="AmoebaDB:ACA1_271260"/>
<sequence length="135" mass="15232">MKVRAPVPLFFVWWWKRKRKRKREPTANDKTLLGWFAEWFVTQVLREIELEATGDWGQGSKKRGAWDEDASSAFDWDEDDTAATSSGGEEHDAGRAFSSSSEDVGRFALGHDAFEQAPPSDLPSVRTTSMSALYS</sequence>
<gene>
    <name evidence="2" type="ORF">ACA1_271260</name>
</gene>
<dbReference type="RefSeq" id="XP_004336604.1">
    <property type="nucleotide sequence ID" value="XM_004336556.1"/>
</dbReference>
<feature type="compositionally biased region" description="Polar residues" evidence="1">
    <location>
        <begin position="125"/>
        <end position="135"/>
    </location>
</feature>